<comment type="similarity">
    <text evidence="2">Belongs to the TMEM170 family.</text>
</comment>
<dbReference type="GO" id="GO:0016020">
    <property type="term" value="C:membrane"/>
    <property type="evidence" value="ECO:0007669"/>
    <property type="project" value="UniProtKB-SubCell"/>
</dbReference>
<feature type="transmembrane region" description="Helical" evidence="6">
    <location>
        <begin position="79"/>
        <end position="102"/>
    </location>
</feature>
<organism evidence="7 8">
    <name type="scientific">Pyronema omphalodes (strain CBS 100304)</name>
    <name type="common">Pyronema confluens</name>
    <dbReference type="NCBI Taxonomy" id="1076935"/>
    <lineage>
        <taxon>Eukaryota</taxon>
        <taxon>Fungi</taxon>
        <taxon>Dikarya</taxon>
        <taxon>Ascomycota</taxon>
        <taxon>Pezizomycotina</taxon>
        <taxon>Pezizomycetes</taxon>
        <taxon>Pezizales</taxon>
        <taxon>Pyronemataceae</taxon>
        <taxon>Pyronema</taxon>
    </lineage>
</organism>
<feature type="transmembrane region" description="Helical" evidence="6">
    <location>
        <begin position="114"/>
        <end position="134"/>
    </location>
</feature>
<evidence type="ECO:0000256" key="1">
    <source>
        <dbReference type="ARBA" id="ARBA00004141"/>
    </source>
</evidence>
<evidence type="ECO:0000256" key="2">
    <source>
        <dbReference type="ARBA" id="ARBA00006325"/>
    </source>
</evidence>
<accession>U4KV64</accession>
<reference evidence="7 8" key="1">
    <citation type="journal article" date="2013" name="PLoS Genet.">
        <title>The genome and development-dependent transcriptomes of Pyronema confluens: a window into fungal evolution.</title>
        <authorList>
            <person name="Traeger S."/>
            <person name="Altegoer F."/>
            <person name="Freitag M."/>
            <person name="Gabaldon T."/>
            <person name="Kempken F."/>
            <person name="Kumar A."/>
            <person name="Marcet-Houben M."/>
            <person name="Poggeler S."/>
            <person name="Stajich J.E."/>
            <person name="Nowrousian M."/>
        </authorList>
    </citation>
    <scope>NUCLEOTIDE SEQUENCE [LARGE SCALE GENOMIC DNA]</scope>
    <source>
        <strain evidence="8">CBS 100304</strain>
        <tissue evidence="7">Vegetative mycelium</tissue>
    </source>
</reference>
<dbReference type="EMBL" id="HF935234">
    <property type="protein sequence ID" value="CCX05087.1"/>
    <property type="molecule type" value="Genomic_DNA"/>
</dbReference>
<dbReference type="PANTHER" id="PTHR22779">
    <property type="entry name" value="SD17342P"/>
    <property type="match status" value="1"/>
</dbReference>
<gene>
    <name evidence="7" type="ORF">PCON_04674</name>
</gene>
<keyword evidence="5 6" id="KW-0472">Membrane</keyword>
<dbReference type="OrthoDB" id="2131401at2759"/>
<dbReference type="STRING" id="1076935.U4KV64"/>
<keyword evidence="4 6" id="KW-1133">Transmembrane helix</keyword>
<dbReference type="AlphaFoldDB" id="U4KV64"/>
<keyword evidence="8" id="KW-1185">Reference proteome</keyword>
<evidence type="ECO:0000313" key="7">
    <source>
        <dbReference type="EMBL" id="CCX05087.1"/>
    </source>
</evidence>
<dbReference type="Pfam" id="PF10190">
    <property type="entry name" value="Tmemb_170"/>
    <property type="match status" value="1"/>
</dbReference>
<evidence type="ECO:0000313" key="8">
    <source>
        <dbReference type="Proteomes" id="UP000018144"/>
    </source>
</evidence>
<feature type="transmembrane region" description="Helical" evidence="6">
    <location>
        <begin position="47"/>
        <end position="67"/>
    </location>
</feature>
<sequence length="138" mass="14965">MTNGPSLSNPPLGYTAPPFPSLYWPIKPLPGTSVYLYETDDIWRFTLYWSLILFAGFHLASGIYAFCMMPSKMSLGIPIVFAIVGGMQATMAGSLVGVIIGAVFKAGHFRMSTWIPLVWGTINVLVLVLSSFSLQGGL</sequence>
<comment type="subcellular location">
    <subcellularLocation>
        <location evidence="1">Membrane</location>
        <topology evidence="1">Multi-pass membrane protein</topology>
    </subcellularLocation>
</comment>
<name>U4KV64_PYROM</name>
<evidence type="ECO:0000256" key="5">
    <source>
        <dbReference type="ARBA" id="ARBA00023136"/>
    </source>
</evidence>
<evidence type="ECO:0000256" key="3">
    <source>
        <dbReference type="ARBA" id="ARBA00022692"/>
    </source>
</evidence>
<dbReference type="PANTHER" id="PTHR22779:SF6">
    <property type="entry name" value="SD17342P"/>
    <property type="match status" value="1"/>
</dbReference>
<dbReference type="InterPro" id="IPR019334">
    <property type="entry name" value="TMEM170A/B/YPR153W-like"/>
</dbReference>
<evidence type="ECO:0000256" key="6">
    <source>
        <dbReference type="SAM" id="Phobius"/>
    </source>
</evidence>
<dbReference type="eggNOG" id="ENOG502S0YM">
    <property type="taxonomic scope" value="Eukaryota"/>
</dbReference>
<protein>
    <submittedName>
        <fullName evidence="7">Similar to Uncharacterized protein YPR153W acc. no. Q06537</fullName>
    </submittedName>
</protein>
<proteinExistence type="inferred from homology"/>
<dbReference type="OMA" id="FPMQGGL"/>
<keyword evidence="3 6" id="KW-0812">Transmembrane</keyword>
<evidence type="ECO:0000256" key="4">
    <source>
        <dbReference type="ARBA" id="ARBA00022989"/>
    </source>
</evidence>
<dbReference type="Proteomes" id="UP000018144">
    <property type="component" value="Unassembled WGS sequence"/>
</dbReference>